<protein>
    <submittedName>
        <fullName evidence="1">Peptidase family M28-domain-containing protein</fullName>
    </submittedName>
</protein>
<evidence type="ECO:0000313" key="1">
    <source>
        <dbReference type="EMBL" id="KAK9239774.1"/>
    </source>
</evidence>
<name>A0ACC3T8L0_LIPKO</name>
<dbReference type="Proteomes" id="UP001433508">
    <property type="component" value="Unassembled WGS sequence"/>
</dbReference>
<dbReference type="EMBL" id="MU971344">
    <property type="protein sequence ID" value="KAK9239774.1"/>
    <property type="molecule type" value="Genomic_DNA"/>
</dbReference>
<gene>
    <name evidence="1" type="ORF">V1525DRAFT_397606</name>
</gene>
<comment type="caution">
    <text evidence="1">The sequence shown here is derived from an EMBL/GenBank/DDBJ whole genome shotgun (WGS) entry which is preliminary data.</text>
</comment>
<keyword evidence="2" id="KW-1185">Reference proteome</keyword>
<organism evidence="1 2">
    <name type="scientific">Lipomyces kononenkoae</name>
    <name type="common">Yeast</name>
    <dbReference type="NCBI Taxonomy" id="34357"/>
    <lineage>
        <taxon>Eukaryota</taxon>
        <taxon>Fungi</taxon>
        <taxon>Dikarya</taxon>
        <taxon>Ascomycota</taxon>
        <taxon>Saccharomycotina</taxon>
        <taxon>Lipomycetes</taxon>
        <taxon>Lipomycetales</taxon>
        <taxon>Lipomycetaceae</taxon>
        <taxon>Lipomyces</taxon>
    </lineage>
</organism>
<accession>A0ACC3T8L0</accession>
<evidence type="ECO:0000313" key="2">
    <source>
        <dbReference type="Proteomes" id="UP001433508"/>
    </source>
</evidence>
<sequence length="387" mass="42181">MIGRSPIICGVFKLLAFATVVTCLPPQRSQLTESQLSALVDSHPPFPALNPNYYTTATTASNLSAQSVSDRIGGGNAGETLALLTPMLIPRAPGSDNATIIRDFIKGHFHGLSNWTAFTDGFTATVPEYGGIPGALNFTNLIFRLTPPGTDHLPSRYLTLVAHYDSKISPFGFIGATDSAVPCAILMYLAESLTPHILKRWKSDLGAISDDTGLQIIFMDGEEALVQWTDQDSLYGSRHLAQLWESEKKVAQFGRLSTLQEIDLFVLLDLLGAASPAVPCFFEITSWACRGLAETERRVRNAGLAKANGQKPFIRTDSVMKNAFVDDDHMPFLRRGIPVMHVIPIPFPVVWHTMNDDGAHLSSEAVHDWAVLITGWVAGYLGLGDFL</sequence>
<proteinExistence type="predicted"/>
<reference evidence="2" key="1">
    <citation type="journal article" date="2024" name="Front. Bioeng. Biotechnol.">
        <title>Genome-scale model development and genomic sequencing of the oleaginous clade Lipomyces.</title>
        <authorList>
            <person name="Czajka J.J."/>
            <person name="Han Y."/>
            <person name="Kim J."/>
            <person name="Mondo S.J."/>
            <person name="Hofstad B.A."/>
            <person name="Robles A."/>
            <person name="Haridas S."/>
            <person name="Riley R."/>
            <person name="LaButti K."/>
            <person name="Pangilinan J."/>
            <person name="Andreopoulos W."/>
            <person name="Lipzen A."/>
            <person name="Yan J."/>
            <person name="Wang M."/>
            <person name="Ng V."/>
            <person name="Grigoriev I.V."/>
            <person name="Spatafora J.W."/>
            <person name="Magnuson J.K."/>
            <person name="Baker S.E."/>
            <person name="Pomraning K.R."/>
        </authorList>
    </citation>
    <scope>NUCLEOTIDE SEQUENCE [LARGE SCALE GENOMIC DNA]</scope>
    <source>
        <strain evidence="2">CBS 7786</strain>
    </source>
</reference>